<sequence length="102" mass="11343">MRKLSELCLLAESSLPLRKAVLGLLEIISGLEGIFCAQDETVEVLTVKLDRLIGDFSAHVTLLNSMITRIVHTNQSVSLIPLQTVFSEASFFNTNMETRLHN</sequence>
<dbReference type="Proteomes" id="UP000281553">
    <property type="component" value="Unassembled WGS sequence"/>
</dbReference>
<organism evidence="1 2">
    <name type="scientific">Dibothriocephalus latus</name>
    <name type="common">Fish tapeworm</name>
    <name type="synonym">Diphyllobothrium latum</name>
    <dbReference type="NCBI Taxonomy" id="60516"/>
    <lineage>
        <taxon>Eukaryota</taxon>
        <taxon>Metazoa</taxon>
        <taxon>Spiralia</taxon>
        <taxon>Lophotrochozoa</taxon>
        <taxon>Platyhelminthes</taxon>
        <taxon>Cestoda</taxon>
        <taxon>Eucestoda</taxon>
        <taxon>Diphyllobothriidea</taxon>
        <taxon>Diphyllobothriidae</taxon>
        <taxon>Dibothriocephalus</taxon>
    </lineage>
</organism>
<keyword evidence="2" id="KW-1185">Reference proteome</keyword>
<dbReference type="EMBL" id="UYRU01090932">
    <property type="protein sequence ID" value="VDN37449.1"/>
    <property type="molecule type" value="Genomic_DNA"/>
</dbReference>
<reference evidence="1 2" key="1">
    <citation type="submission" date="2018-11" db="EMBL/GenBank/DDBJ databases">
        <authorList>
            <consortium name="Pathogen Informatics"/>
        </authorList>
    </citation>
    <scope>NUCLEOTIDE SEQUENCE [LARGE SCALE GENOMIC DNA]</scope>
</reference>
<dbReference type="OrthoDB" id="10505036at2759"/>
<evidence type="ECO:0000313" key="1">
    <source>
        <dbReference type="EMBL" id="VDN37449.1"/>
    </source>
</evidence>
<proteinExistence type="predicted"/>
<protein>
    <submittedName>
        <fullName evidence="1">Uncharacterized protein</fullName>
    </submittedName>
</protein>
<dbReference type="AlphaFoldDB" id="A0A3P7R978"/>
<accession>A0A3P7R978</accession>
<evidence type="ECO:0000313" key="2">
    <source>
        <dbReference type="Proteomes" id="UP000281553"/>
    </source>
</evidence>
<name>A0A3P7R978_DIBLA</name>
<gene>
    <name evidence="1" type="ORF">DILT_LOCUS17321</name>
</gene>